<feature type="region of interest" description="Disordered" evidence="15">
    <location>
        <begin position="1"/>
        <end position="20"/>
    </location>
</feature>
<evidence type="ECO:0000259" key="17">
    <source>
        <dbReference type="Pfam" id="PF09190"/>
    </source>
</evidence>
<dbReference type="SUPFAM" id="SSF47323">
    <property type="entry name" value="Anticodon-binding domain of a subclass of class I aminoacyl-tRNA synthetases"/>
    <property type="match status" value="1"/>
</dbReference>
<sequence>MASTSAARQQPPWTPPKPLAAGIKIPDLKVLNSLTRKKEDFVPLDSAGKKVSWYTCGPTVYDDAHLGHARNYVSTDIIRRIMKDYFNFNVQFVMNITDVDDKIILRGRQQYLLDNMKTEHPTIDEFVKTTTKTAFEKYILKNLPLLPADVTPGTYDAQAAAAYKRVLDGLALDSDTESAGDKEAKLKMHIKTVATAAEALREASASSLDPATFYDKADNVLLPYLDSLHGAGIDANDHSIFTKLTQKFETRFFEDMAALNVLYPDVLTRVSEYVPQIVSFIERIVKNGYGYATEDGSVYFDIAAFEKDGHHYACLEPWNRNDKSLLADGEGALSSKATTVKRNECDFALWKSSKAGEPSWKSPWGLGRPGWHIECSVMASEVLGEAMDFHSGGVDLRFPHHDNELAQSTAYWTSEHPNVQWTNYFLHTGHLSIQGMKMSKSLKNFTTIREALAREEWTQRSLRICFLMGTWQDGIEITEELMKSTTSWEDKLNNFFLKAMDVERNPKTTEAAAAAIGSPETDKKLLADLEKAKTDLHTALCDSFNTPVAMRVISDLVSEFNTAKCASTETTQEIARWITRIVTIFGLDSKNDLSDHKRVGWSGIDIPNEARSFIYPTAELRDEVRQQARSGTLDHGSIARLVDAVNAPPASGAEEKKYEGVLEQFKTDVKKLAAEKAAAKDLLMLCDQLRDTHLWNLGIYLEDRDAPLKAMVRPVDKALVAAREEREEIAAAKAAAKAKREAEAAEKARLLEEKAKLSHLDMFKTAEYAEWDAEGLPTKDAKGEEIPKSKKKKLMKEWEKQKKLHEEWLAKQK</sequence>
<feature type="coiled-coil region" evidence="14">
    <location>
        <begin position="715"/>
        <end position="755"/>
    </location>
</feature>
<dbReference type="InterPro" id="IPR024909">
    <property type="entry name" value="Cys-tRNA/MSH_ligase"/>
</dbReference>
<comment type="subcellular location">
    <subcellularLocation>
        <location evidence="2">Cytoplasm</location>
    </subcellularLocation>
</comment>
<keyword evidence="7" id="KW-0479">Metal-binding</keyword>
<evidence type="ECO:0000256" key="13">
    <source>
        <dbReference type="ARBA" id="ARBA00031499"/>
    </source>
</evidence>
<dbReference type="NCBIfam" id="TIGR00435">
    <property type="entry name" value="cysS"/>
    <property type="match status" value="1"/>
</dbReference>
<keyword evidence="6 18" id="KW-0436">Ligase</keyword>
<dbReference type="OrthoDB" id="438179at2759"/>
<dbReference type="Gene3D" id="1.20.120.1910">
    <property type="entry name" value="Cysteine-tRNA ligase, C-terminal anti-codon recognition domain"/>
    <property type="match status" value="1"/>
</dbReference>
<dbReference type="CDD" id="cd00672">
    <property type="entry name" value="CysRS_core"/>
    <property type="match status" value="1"/>
</dbReference>
<evidence type="ECO:0000313" key="18">
    <source>
        <dbReference type="EMBL" id="PHH51920.1"/>
    </source>
</evidence>
<dbReference type="InterPro" id="IPR009080">
    <property type="entry name" value="tRNAsynth_Ia_anticodon-bd"/>
</dbReference>
<reference evidence="18 19" key="1">
    <citation type="journal article" date="2013" name="Fungal Biol.">
        <title>Analysis of microsatellite markers in the genome of the plant pathogen Ceratocystis fimbriata.</title>
        <authorList>
            <person name="Simpson M.C."/>
            <person name="Wilken P.M."/>
            <person name="Coetzee M.P."/>
            <person name="Wingfield M.J."/>
            <person name="Wingfield B.D."/>
        </authorList>
    </citation>
    <scope>NUCLEOTIDE SEQUENCE [LARGE SCALE GENOMIC DNA]</scope>
    <source>
        <strain evidence="18 19">CBS 114723</strain>
    </source>
</reference>
<dbReference type="PANTHER" id="PTHR10890:SF3">
    <property type="entry name" value="CYSTEINE--TRNA LIGASE, CYTOPLASMIC"/>
    <property type="match status" value="1"/>
</dbReference>
<name>A0A2C5X1S2_9PEZI</name>
<evidence type="ECO:0000256" key="6">
    <source>
        <dbReference type="ARBA" id="ARBA00022598"/>
    </source>
</evidence>
<evidence type="ECO:0000256" key="14">
    <source>
        <dbReference type="SAM" id="Coils"/>
    </source>
</evidence>
<dbReference type="Gene3D" id="3.40.50.620">
    <property type="entry name" value="HUPs"/>
    <property type="match status" value="2"/>
</dbReference>
<dbReference type="FunFam" id="3.40.50.620:FF:000186">
    <property type="entry name" value="Putative Cysteinyl-tRNA synthetase"/>
    <property type="match status" value="1"/>
</dbReference>
<dbReference type="Pfam" id="PF01406">
    <property type="entry name" value="tRNA-synt_1e"/>
    <property type="match status" value="1"/>
</dbReference>
<dbReference type="GO" id="GO:0005524">
    <property type="term" value="F:ATP binding"/>
    <property type="evidence" value="ECO:0007669"/>
    <property type="project" value="UniProtKB-KW"/>
</dbReference>
<keyword evidence="19" id="KW-1185">Reference proteome</keyword>
<dbReference type="SUPFAM" id="SSF52374">
    <property type="entry name" value="Nucleotidylyl transferase"/>
    <property type="match status" value="1"/>
</dbReference>
<dbReference type="HAMAP" id="MF_00041">
    <property type="entry name" value="Cys_tRNA_synth"/>
    <property type="match status" value="1"/>
</dbReference>
<dbReference type="Pfam" id="PF09190">
    <property type="entry name" value="DALR_2"/>
    <property type="match status" value="1"/>
</dbReference>
<dbReference type="GO" id="GO:0004817">
    <property type="term" value="F:cysteine-tRNA ligase activity"/>
    <property type="evidence" value="ECO:0007669"/>
    <property type="project" value="UniProtKB-EC"/>
</dbReference>
<evidence type="ECO:0000256" key="1">
    <source>
        <dbReference type="ARBA" id="ARBA00001947"/>
    </source>
</evidence>
<comment type="similarity">
    <text evidence="3">Belongs to the class-I aminoacyl-tRNA synthetase family.</text>
</comment>
<gene>
    <name evidence="18" type="primary">YNL247W</name>
    <name evidence="18" type="ORF">CFIMG_005819RAa</name>
</gene>
<comment type="cofactor">
    <cofactor evidence="1">
        <name>Zn(2+)</name>
        <dbReference type="ChEBI" id="CHEBI:29105"/>
    </cofactor>
</comment>
<comment type="caution">
    <text evidence="18">The sequence shown here is derived from an EMBL/GenBank/DDBJ whole genome shotgun (WGS) entry which is preliminary data.</text>
</comment>
<evidence type="ECO:0000259" key="16">
    <source>
        <dbReference type="Pfam" id="PF01406"/>
    </source>
</evidence>
<dbReference type="InterPro" id="IPR014729">
    <property type="entry name" value="Rossmann-like_a/b/a_fold"/>
</dbReference>
<dbReference type="GO" id="GO:0006423">
    <property type="term" value="P:cysteinyl-tRNA aminoacylation"/>
    <property type="evidence" value="ECO:0007669"/>
    <property type="project" value="InterPro"/>
</dbReference>
<proteinExistence type="inferred from homology"/>
<protein>
    <recommendedName>
        <fullName evidence="4">cysteine--tRNA ligase</fullName>
        <ecNumber evidence="4">6.1.1.16</ecNumber>
    </recommendedName>
    <alternativeName>
        <fullName evidence="13">Cysteinyl-tRNA synthetase</fullName>
    </alternativeName>
</protein>
<evidence type="ECO:0000256" key="2">
    <source>
        <dbReference type="ARBA" id="ARBA00004496"/>
    </source>
</evidence>
<dbReference type="PANTHER" id="PTHR10890">
    <property type="entry name" value="CYSTEINYL-TRNA SYNTHETASE"/>
    <property type="match status" value="1"/>
</dbReference>
<evidence type="ECO:0000256" key="11">
    <source>
        <dbReference type="ARBA" id="ARBA00022917"/>
    </source>
</evidence>
<keyword evidence="14" id="KW-0175">Coiled coil</keyword>
<keyword evidence="9" id="KW-0862">Zinc</keyword>
<dbReference type="Proteomes" id="UP000222788">
    <property type="component" value="Unassembled WGS sequence"/>
</dbReference>
<feature type="domain" description="Cysteinyl-tRNA synthetase class Ia DALR" evidence="17">
    <location>
        <begin position="538"/>
        <end position="587"/>
    </location>
</feature>
<evidence type="ECO:0000256" key="4">
    <source>
        <dbReference type="ARBA" id="ARBA00012832"/>
    </source>
</evidence>
<evidence type="ECO:0000256" key="5">
    <source>
        <dbReference type="ARBA" id="ARBA00022490"/>
    </source>
</evidence>
<keyword evidence="12" id="KW-0030">Aminoacyl-tRNA synthetase</keyword>
<dbReference type="InterPro" id="IPR015803">
    <property type="entry name" value="Cys-tRNA-ligase"/>
</dbReference>
<organism evidence="18 19">
    <name type="scientific">Ceratocystis fimbriata CBS 114723</name>
    <dbReference type="NCBI Taxonomy" id="1035309"/>
    <lineage>
        <taxon>Eukaryota</taxon>
        <taxon>Fungi</taxon>
        <taxon>Dikarya</taxon>
        <taxon>Ascomycota</taxon>
        <taxon>Pezizomycotina</taxon>
        <taxon>Sordariomycetes</taxon>
        <taxon>Hypocreomycetidae</taxon>
        <taxon>Microascales</taxon>
        <taxon>Ceratocystidaceae</taxon>
        <taxon>Ceratocystis</taxon>
    </lineage>
</organism>
<evidence type="ECO:0000256" key="10">
    <source>
        <dbReference type="ARBA" id="ARBA00022840"/>
    </source>
</evidence>
<dbReference type="STRING" id="1035309.A0A2C5X1S2"/>
<evidence type="ECO:0000313" key="19">
    <source>
        <dbReference type="Proteomes" id="UP000222788"/>
    </source>
</evidence>
<evidence type="ECO:0000256" key="8">
    <source>
        <dbReference type="ARBA" id="ARBA00022741"/>
    </source>
</evidence>
<evidence type="ECO:0000256" key="15">
    <source>
        <dbReference type="SAM" id="MobiDB-lite"/>
    </source>
</evidence>
<dbReference type="InterPro" id="IPR015273">
    <property type="entry name" value="Cys-tRNA-synt_Ia_DALR"/>
</dbReference>
<keyword evidence="10" id="KW-0067">ATP-binding</keyword>
<feature type="domain" description="tRNA synthetases class I catalytic" evidence="16">
    <location>
        <begin position="48"/>
        <end position="486"/>
    </location>
</feature>
<evidence type="ECO:0000256" key="3">
    <source>
        <dbReference type="ARBA" id="ARBA00005594"/>
    </source>
</evidence>
<feature type="compositionally biased region" description="Basic and acidic residues" evidence="15">
    <location>
        <begin position="777"/>
        <end position="788"/>
    </location>
</feature>
<accession>A0A2C5X1S2</accession>
<dbReference type="EC" id="6.1.1.16" evidence="4"/>
<dbReference type="EMBL" id="APWK03000082">
    <property type="protein sequence ID" value="PHH51920.1"/>
    <property type="molecule type" value="Genomic_DNA"/>
</dbReference>
<evidence type="ECO:0000256" key="9">
    <source>
        <dbReference type="ARBA" id="ARBA00022833"/>
    </source>
</evidence>
<dbReference type="GO" id="GO:0005737">
    <property type="term" value="C:cytoplasm"/>
    <property type="evidence" value="ECO:0007669"/>
    <property type="project" value="UniProtKB-SubCell"/>
</dbReference>
<keyword evidence="5" id="KW-0963">Cytoplasm</keyword>
<dbReference type="InterPro" id="IPR032678">
    <property type="entry name" value="tRNA-synt_1_cat_dom"/>
</dbReference>
<evidence type="ECO:0000256" key="7">
    <source>
        <dbReference type="ARBA" id="ARBA00022723"/>
    </source>
</evidence>
<evidence type="ECO:0000256" key="12">
    <source>
        <dbReference type="ARBA" id="ARBA00023146"/>
    </source>
</evidence>
<feature type="region of interest" description="Disordered" evidence="15">
    <location>
        <begin position="777"/>
        <end position="797"/>
    </location>
</feature>
<dbReference type="PRINTS" id="PR00983">
    <property type="entry name" value="TRNASYNTHCYS"/>
</dbReference>
<keyword evidence="11" id="KW-0648">Protein biosynthesis</keyword>
<dbReference type="GO" id="GO:0046872">
    <property type="term" value="F:metal ion binding"/>
    <property type="evidence" value="ECO:0007669"/>
    <property type="project" value="UniProtKB-KW"/>
</dbReference>
<dbReference type="AlphaFoldDB" id="A0A2C5X1S2"/>
<keyword evidence="8" id="KW-0547">Nucleotide-binding</keyword>
<reference evidence="18 19" key="2">
    <citation type="journal article" date="2013" name="IMA Fungus">
        <title>IMA Genome-F 1: Ceratocystis fimbriata: Draft nuclear genome sequence for the plant pathogen, Ceratocystis fimbriata.</title>
        <authorList>
            <person name="Wilken P.M."/>
            <person name="Steenkamp E.T."/>
            <person name="Wingfield M.J."/>
            <person name="de Beer Z.W."/>
            <person name="Wingfield B.D."/>
        </authorList>
    </citation>
    <scope>NUCLEOTIDE SEQUENCE [LARGE SCALE GENOMIC DNA]</scope>
    <source>
        <strain evidence="18 19">CBS 114723</strain>
    </source>
</reference>